<reference evidence="7" key="2">
    <citation type="journal article" date="2021" name="J. Mol. Biol.">
        <title>A Unique Carboxylic-Acid Hydrogen-Bond Network (CAHBN) Confers Glutaminyl Cyclase Activity on M28 Family Enzymes.</title>
        <authorList>
            <person name="Huang K.F."/>
            <person name="Huang J.S."/>
            <person name="Wu M.L."/>
            <person name="Hsieh W.L."/>
            <person name="Hsu K.C."/>
            <person name="Hsu H.L."/>
            <person name="Ko T.P."/>
            <person name="Wang A.H."/>
        </authorList>
    </citation>
    <scope>X-RAY CRYSTALLOGRAPHY (1.24 ANGSTROMS) OF 27-364 IN COMPLEX WITH ZN(2+)</scope>
</reference>
<dbReference type="OrthoDB" id="256090at2"/>
<evidence type="ECO:0000256" key="2">
    <source>
        <dbReference type="ARBA" id="ARBA00023315"/>
    </source>
</evidence>
<accession>A0A225DNX9</accession>
<evidence type="ECO:0000259" key="4">
    <source>
        <dbReference type="Pfam" id="PF04389"/>
    </source>
</evidence>
<dbReference type="Gene3D" id="3.40.630.10">
    <property type="entry name" value="Zn peptidases"/>
    <property type="match status" value="1"/>
</dbReference>
<dbReference type="GO" id="GO:0008270">
    <property type="term" value="F:zinc ion binding"/>
    <property type="evidence" value="ECO:0007669"/>
    <property type="project" value="TreeGrafter"/>
</dbReference>
<keyword evidence="6" id="KW-1185">Reference proteome</keyword>
<dbReference type="AlphaFoldDB" id="A0A225DNX9"/>
<evidence type="ECO:0000313" key="5">
    <source>
        <dbReference type="EMBL" id="OWK37867.1"/>
    </source>
</evidence>
<name>A0A225DNX9_9BACT</name>
<dbReference type="PANTHER" id="PTHR12283">
    <property type="entry name" value="GLUTAMINYL-PEPTIDE CYCLOTRANSFERASE"/>
    <property type="match status" value="1"/>
</dbReference>
<keyword evidence="7" id="KW-0862">Zinc</keyword>
<dbReference type="RefSeq" id="WP_161967796.1">
    <property type="nucleotide sequence ID" value="NZ_NIDE01000014.1"/>
</dbReference>
<keyword evidence="5" id="KW-0378">Hydrolase</keyword>
<dbReference type="PANTHER" id="PTHR12283:SF6">
    <property type="entry name" value="GLUTAMINYL-PEPTIDE CYCLOTRANSFERASE-RELATED"/>
    <property type="match status" value="1"/>
</dbReference>
<evidence type="ECO:0000256" key="3">
    <source>
        <dbReference type="SAM" id="MobiDB-lite"/>
    </source>
</evidence>
<gene>
    <name evidence="5" type="ORF">FRUB_06987</name>
</gene>
<dbReference type="SMR" id="A0A225DNX9"/>
<keyword evidence="7" id="KW-0002">3D-structure</keyword>
<proteinExistence type="evidence at protein level"/>
<dbReference type="Proteomes" id="UP000214646">
    <property type="component" value="Unassembled WGS sequence"/>
</dbReference>
<dbReference type="EMBL" id="NIDE01000014">
    <property type="protein sequence ID" value="OWK37867.1"/>
    <property type="molecule type" value="Genomic_DNA"/>
</dbReference>
<evidence type="ECO:0000313" key="6">
    <source>
        <dbReference type="Proteomes" id="UP000214646"/>
    </source>
</evidence>
<dbReference type="GO" id="GO:0016603">
    <property type="term" value="F:glutaminyl-peptide cyclotransferase activity"/>
    <property type="evidence" value="ECO:0007669"/>
    <property type="project" value="TreeGrafter"/>
</dbReference>
<dbReference type="PDB" id="7D1B">
    <property type="method" value="X-ray"/>
    <property type="resolution" value="1.24 A"/>
    <property type="chains" value="A=27-364"/>
</dbReference>
<feature type="compositionally biased region" description="Basic and acidic residues" evidence="3">
    <location>
        <begin position="30"/>
        <end position="68"/>
    </location>
</feature>
<dbReference type="InterPro" id="IPR007484">
    <property type="entry name" value="Peptidase_M28"/>
</dbReference>
<evidence type="ECO:0000256" key="1">
    <source>
        <dbReference type="ARBA" id="ARBA00022679"/>
    </source>
</evidence>
<keyword evidence="5" id="KW-0031">Aminopeptidase</keyword>
<protein>
    <submittedName>
        <fullName evidence="5">Leucine aminopeptidase</fullName>
    </submittedName>
</protein>
<evidence type="ECO:0007829" key="7">
    <source>
        <dbReference type="PDB" id="7D1B"/>
    </source>
</evidence>
<feature type="binding site" evidence="7">
    <location>
        <position position="214"/>
    </location>
    <ligand>
        <name>Zn(2+)</name>
        <dbReference type="ChEBI" id="CHEBI:29105"/>
    </ligand>
</feature>
<sequence>MTRTIGVAAAAAVLAAAVLAGGWYTGARPAAEDPPRDKFAGDRAPTRPDGDGGLKRDKFGEDRVPTKPDFKTFPLDPDRAVKYVQQLCDIGPRISGTPGMVKQQEVLTKHFEGLGAKVVRQEFKVRQRSQRGAVDMTNLIASWFPDRKARLIVCSHYDTRPAAHQETDTQNWRKPFASANDGTAGAALMMELAHHMKGVPSNVGVDFVLFDGEEYILDPGVPGLQEGDKYFFGSEHFANGYTKAKAGLPYRYTGAVLLDLFAHDGARLAMEGYSLRGAPNLVAELWRVAGWVGAKSFVNERGFDRATDVLDDHIALNEAGIPAVDVIDFDYKHWHLLSDTPDKISGKQMVDVGNVLLGWIQIQK</sequence>
<dbReference type="SUPFAM" id="SSF53187">
    <property type="entry name" value="Zn-dependent exopeptidases"/>
    <property type="match status" value="1"/>
</dbReference>
<organism evidence="5 6">
    <name type="scientific">Fimbriiglobus ruber</name>
    <dbReference type="NCBI Taxonomy" id="1908690"/>
    <lineage>
        <taxon>Bacteria</taxon>
        <taxon>Pseudomonadati</taxon>
        <taxon>Planctomycetota</taxon>
        <taxon>Planctomycetia</taxon>
        <taxon>Gemmatales</taxon>
        <taxon>Gemmataceae</taxon>
        <taxon>Fimbriiglobus</taxon>
    </lineage>
</organism>
<dbReference type="Pfam" id="PF04389">
    <property type="entry name" value="Peptidase_M28"/>
    <property type="match status" value="1"/>
</dbReference>
<keyword evidence="5" id="KW-0645">Protease</keyword>
<keyword evidence="7" id="KW-0479">Metal-binding</keyword>
<dbReference type="InterPro" id="IPR040234">
    <property type="entry name" value="QC/QCL"/>
</dbReference>
<feature type="domain" description="Peptidase M28" evidence="4">
    <location>
        <begin position="138"/>
        <end position="358"/>
    </location>
</feature>
<keyword evidence="1" id="KW-0808">Transferase</keyword>
<feature type="region of interest" description="Disordered" evidence="3">
    <location>
        <begin position="26"/>
        <end position="68"/>
    </location>
</feature>
<reference evidence="6" key="1">
    <citation type="submission" date="2017-06" db="EMBL/GenBank/DDBJ databases">
        <title>Genome analysis of Fimbriiglobus ruber SP5, the first member of the order Planctomycetales with confirmed chitinolytic capability.</title>
        <authorList>
            <person name="Ravin N.V."/>
            <person name="Rakitin A.L."/>
            <person name="Ivanova A.A."/>
            <person name="Beletsky A.V."/>
            <person name="Kulichevskaya I.S."/>
            <person name="Mardanov A.V."/>
            <person name="Dedysh S.N."/>
        </authorList>
    </citation>
    <scope>NUCLEOTIDE SEQUENCE [LARGE SCALE GENOMIC DNA]</scope>
    <source>
        <strain evidence="6">SP5</strain>
    </source>
</reference>
<comment type="caution">
    <text evidence="5">The sequence shown here is derived from an EMBL/GenBank/DDBJ whole genome shotgun (WGS) entry which is preliminary data.</text>
</comment>
<keyword evidence="2" id="KW-0012">Acyltransferase</keyword>
<dbReference type="GO" id="GO:0004177">
    <property type="term" value="F:aminopeptidase activity"/>
    <property type="evidence" value="ECO:0007669"/>
    <property type="project" value="UniProtKB-KW"/>
</dbReference>
<feature type="binding site" evidence="7">
    <location>
        <position position="181"/>
    </location>
    <ligand>
        <name>Zn(2+)</name>
        <dbReference type="ChEBI" id="CHEBI:29105"/>
    </ligand>
</feature>
<feature type="binding site" evidence="7">
    <location>
        <position position="335"/>
    </location>
    <ligand>
        <name>Zn(2+)</name>
        <dbReference type="ChEBI" id="CHEBI:29105"/>
    </ligand>
</feature>